<sequence>MYPLFDLPSVLLYFALFLTTPSRWVCLVCLDLDWTLPRRWYHLPVYLCPSLASLVRFLSSFSHTIPKSATVTSFFFFFFFFFFSFLNSQLLVVLFHSRVLNQYASSHLSREGVFLSPVARVIFSLVSSSFVTWGILKKPSCARRVPSGSFSFFYLSLN</sequence>
<comment type="caution">
    <text evidence="2">The sequence shown here is derived from an EMBL/GenBank/DDBJ whole genome shotgun (WGS) entry which is preliminary data.</text>
</comment>
<dbReference type="AlphaFoldDB" id="A0AAN6X0H3"/>
<organism evidence="2 3">
    <name type="scientific">Podospora australis</name>
    <dbReference type="NCBI Taxonomy" id="1536484"/>
    <lineage>
        <taxon>Eukaryota</taxon>
        <taxon>Fungi</taxon>
        <taxon>Dikarya</taxon>
        <taxon>Ascomycota</taxon>
        <taxon>Pezizomycotina</taxon>
        <taxon>Sordariomycetes</taxon>
        <taxon>Sordariomycetidae</taxon>
        <taxon>Sordariales</taxon>
        <taxon>Podosporaceae</taxon>
        <taxon>Podospora</taxon>
    </lineage>
</organism>
<name>A0AAN6X0H3_9PEZI</name>
<evidence type="ECO:0000256" key="1">
    <source>
        <dbReference type="SAM" id="Phobius"/>
    </source>
</evidence>
<feature type="transmembrane region" description="Helical" evidence="1">
    <location>
        <begin position="71"/>
        <end position="94"/>
    </location>
</feature>
<keyword evidence="1" id="KW-1133">Transmembrane helix</keyword>
<accession>A0AAN6X0H3</accession>
<reference evidence="2" key="2">
    <citation type="submission" date="2023-05" db="EMBL/GenBank/DDBJ databases">
        <authorList>
            <consortium name="Lawrence Berkeley National Laboratory"/>
            <person name="Steindorff A."/>
            <person name="Hensen N."/>
            <person name="Bonometti L."/>
            <person name="Westerberg I."/>
            <person name="Brannstrom I.O."/>
            <person name="Guillou S."/>
            <person name="Cros-Aarteil S."/>
            <person name="Calhoun S."/>
            <person name="Haridas S."/>
            <person name="Kuo A."/>
            <person name="Mondo S."/>
            <person name="Pangilinan J."/>
            <person name="Riley R."/>
            <person name="Labutti K."/>
            <person name="Andreopoulos B."/>
            <person name="Lipzen A."/>
            <person name="Chen C."/>
            <person name="Yanf M."/>
            <person name="Daum C."/>
            <person name="Ng V."/>
            <person name="Clum A."/>
            <person name="Ohm R."/>
            <person name="Martin F."/>
            <person name="Silar P."/>
            <person name="Natvig D."/>
            <person name="Lalanne C."/>
            <person name="Gautier V."/>
            <person name="Ament-Velasquez S.L."/>
            <person name="Kruys A."/>
            <person name="Hutchinson M.I."/>
            <person name="Powell A.J."/>
            <person name="Barry K."/>
            <person name="Miller A.N."/>
            <person name="Grigoriev I.V."/>
            <person name="Debuchy R."/>
            <person name="Gladieux P."/>
            <person name="Thoren M.H."/>
            <person name="Johannesson H."/>
        </authorList>
    </citation>
    <scope>NUCLEOTIDE SEQUENCE</scope>
    <source>
        <strain evidence="2">PSN309</strain>
    </source>
</reference>
<evidence type="ECO:0000313" key="3">
    <source>
        <dbReference type="Proteomes" id="UP001302126"/>
    </source>
</evidence>
<keyword evidence="1" id="KW-0472">Membrane</keyword>
<protein>
    <submittedName>
        <fullName evidence="2">Uncharacterized protein</fullName>
    </submittedName>
</protein>
<keyword evidence="1" id="KW-0812">Transmembrane</keyword>
<reference evidence="2" key="1">
    <citation type="journal article" date="2023" name="Mol. Phylogenet. Evol.">
        <title>Genome-scale phylogeny and comparative genomics of the fungal order Sordariales.</title>
        <authorList>
            <person name="Hensen N."/>
            <person name="Bonometti L."/>
            <person name="Westerberg I."/>
            <person name="Brannstrom I.O."/>
            <person name="Guillou S."/>
            <person name="Cros-Aarteil S."/>
            <person name="Calhoun S."/>
            <person name="Haridas S."/>
            <person name="Kuo A."/>
            <person name="Mondo S."/>
            <person name="Pangilinan J."/>
            <person name="Riley R."/>
            <person name="LaButti K."/>
            <person name="Andreopoulos B."/>
            <person name="Lipzen A."/>
            <person name="Chen C."/>
            <person name="Yan M."/>
            <person name="Daum C."/>
            <person name="Ng V."/>
            <person name="Clum A."/>
            <person name="Steindorff A."/>
            <person name="Ohm R.A."/>
            <person name="Martin F."/>
            <person name="Silar P."/>
            <person name="Natvig D.O."/>
            <person name="Lalanne C."/>
            <person name="Gautier V."/>
            <person name="Ament-Velasquez S.L."/>
            <person name="Kruys A."/>
            <person name="Hutchinson M.I."/>
            <person name="Powell A.J."/>
            <person name="Barry K."/>
            <person name="Miller A.N."/>
            <person name="Grigoriev I.V."/>
            <person name="Debuchy R."/>
            <person name="Gladieux P."/>
            <person name="Hiltunen Thoren M."/>
            <person name="Johannesson H."/>
        </authorList>
    </citation>
    <scope>NUCLEOTIDE SEQUENCE</scope>
    <source>
        <strain evidence="2">PSN309</strain>
    </source>
</reference>
<proteinExistence type="predicted"/>
<dbReference type="Proteomes" id="UP001302126">
    <property type="component" value="Unassembled WGS sequence"/>
</dbReference>
<dbReference type="EMBL" id="MU864377">
    <property type="protein sequence ID" value="KAK4189297.1"/>
    <property type="molecule type" value="Genomic_DNA"/>
</dbReference>
<evidence type="ECO:0000313" key="2">
    <source>
        <dbReference type="EMBL" id="KAK4189297.1"/>
    </source>
</evidence>
<feature type="transmembrane region" description="Helical" evidence="1">
    <location>
        <begin position="114"/>
        <end position="136"/>
    </location>
</feature>
<gene>
    <name evidence="2" type="ORF">QBC35DRAFT_149650</name>
</gene>
<keyword evidence="3" id="KW-1185">Reference proteome</keyword>